<evidence type="ECO:0000313" key="2">
    <source>
        <dbReference type="EMBL" id="KAG7475598.1"/>
    </source>
</evidence>
<accession>A0AAV6PVW4</accession>
<protein>
    <submittedName>
        <fullName evidence="2">Uncharacterized protein</fullName>
    </submittedName>
</protein>
<keyword evidence="1" id="KW-0472">Membrane</keyword>
<keyword evidence="1" id="KW-0812">Transmembrane</keyword>
<dbReference type="AlphaFoldDB" id="A0AAV6PVW4"/>
<gene>
    <name evidence="2" type="ORF">JOB18_034336</name>
</gene>
<evidence type="ECO:0000256" key="1">
    <source>
        <dbReference type="SAM" id="Phobius"/>
    </source>
</evidence>
<dbReference type="Proteomes" id="UP000693946">
    <property type="component" value="Linkage Group LG9"/>
</dbReference>
<sequence>MRSISAVRACSNLRGSQGRVIRAAAWSQAERFLDLFTHCQHQHHLKENRFSRGSFSSGTRRKAYTGGHMMNCTSAALSQFNPISFSFFLNTLYFTTIAVSFMRGNKGLLQQRTLSRLEI</sequence>
<reference evidence="2 3" key="1">
    <citation type="journal article" date="2021" name="Sci. Rep.">
        <title>Chromosome anchoring in Senegalese sole (Solea senegalensis) reveals sex-associated markers and genome rearrangements in flatfish.</title>
        <authorList>
            <person name="Guerrero-Cozar I."/>
            <person name="Gomez-Garrido J."/>
            <person name="Berbel C."/>
            <person name="Martinez-Blanch J.F."/>
            <person name="Alioto T."/>
            <person name="Claros M.G."/>
            <person name="Gagnaire P.A."/>
            <person name="Manchado M."/>
        </authorList>
    </citation>
    <scope>NUCLEOTIDE SEQUENCE [LARGE SCALE GENOMIC DNA]</scope>
    <source>
        <strain evidence="2">Sse05_10M</strain>
    </source>
</reference>
<evidence type="ECO:0000313" key="3">
    <source>
        <dbReference type="Proteomes" id="UP000693946"/>
    </source>
</evidence>
<organism evidence="2 3">
    <name type="scientific">Solea senegalensis</name>
    <name type="common">Senegalese sole</name>
    <dbReference type="NCBI Taxonomy" id="28829"/>
    <lineage>
        <taxon>Eukaryota</taxon>
        <taxon>Metazoa</taxon>
        <taxon>Chordata</taxon>
        <taxon>Craniata</taxon>
        <taxon>Vertebrata</taxon>
        <taxon>Euteleostomi</taxon>
        <taxon>Actinopterygii</taxon>
        <taxon>Neopterygii</taxon>
        <taxon>Teleostei</taxon>
        <taxon>Neoteleostei</taxon>
        <taxon>Acanthomorphata</taxon>
        <taxon>Carangaria</taxon>
        <taxon>Pleuronectiformes</taxon>
        <taxon>Pleuronectoidei</taxon>
        <taxon>Soleidae</taxon>
        <taxon>Solea</taxon>
    </lineage>
</organism>
<proteinExistence type="predicted"/>
<dbReference type="EMBL" id="JAGKHQ010000021">
    <property type="protein sequence ID" value="KAG7475598.1"/>
    <property type="molecule type" value="Genomic_DNA"/>
</dbReference>
<comment type="caution">
    <text evidence="2">The sequence shown here is derived from an EMBL/GenBank/DDBJ whole genome shotgun (WGS) entry which is preliminary data.</text>
</comment>
<keyword evidence="3" id="KW-1185">Reference proteome</keyword>
<name>A0AAV6PVW4_SOLSE</name>
<feature type="transmembrane region" description="Helical" evidence="1">
    <location>
        <begin position="83"/>
        <end position="102"/>
    </location>
</feature>
<keyword evidence="1" id="KW-1133">Transmembrane helix</keyword>